<evidence type="ECO:0000313" key="2">
    <source>
        <dbReference type="Proteomes" id="UP001602245"/>
    </source>
</evidence>
<keyword evidence="2" id="KW-1185">Reference proteome</keyword>
<gene>
    <name evidence="1" type="ORF">ACFY35_08545</name>
</gene>
<sequence length="127" mass="13136">MTTRPDAGRPGTSGPVLAGILSMASAEDVLRQAFDEAQIRSVSLLVLFAGLRPGDEADLSDLVTRWAGKHPDVPVSVTVRNAVDPAIAMTAATRCCCLAVLARPADARATAVVRAVARRAGCPLTTA</sequence>
<reference evidence="1 2" key="1">
    <citation type="submission" date="2024-10" db="EMBL/GenBank/DDBJ databases">
        <title>The Natural Products Discovery Center: Release of the First 8490 Sequenced Strains for Exploring Actinobacteria Biosynthetic Diversity.</title>
        <authorList>
            <person name="Kalkreuter E."/>
            <person name="Kautsar S.A."/>
            <person name="Yang D."/>
            <person name="Bader C.D."/>
            <person name="Teijaro C.N."/>
            <person name="Fluegel L."/>
            <person name="Davis C.M."/>
            <person name="Simpson J.R."/>
            <person name="Lauterbach L."/>
            <person name="Steele A.D."/>
            <person name="Gui C."/>
            <person name="Meng S."/>
            <person name="Li G."/>
            <person name="Viehrig K."/>
            <person name="Ye F."/>
            <person name="Su P."/>
            <person name="Kiefer A.F."/>
            <person name="Nichols A."/>
            <person name="Cepeda A.J."/>
            <person name="Yan W."/>
            <person name="Fan B."/>
            <person name="Jiang Y."/>
            <person name="Adhikari A."/>
            <person name="Zheng C.-J."/>
            <person name="Schuster L."/>
            <person name="Cowan T.M."/>
            <person name="Smanski M.J."/>
            <person name="Chevrette M.G."/>
            <person name="De Carvalho L.P.S."/>
            <person name="Shen B."/>
        </authorList>
    </citation>
    <scope>NUCLEOTIDE SEQUENCE [LARGE SCALE GENOMIC DNA]</scope>
    <source>
        <strain evidence="1 2">NPDC000087</strain>
    </source>
</reference>
<protein>
    <submittedName>
        <fullName evidence="1">Uncharacterized protein</fullName>
    </submittedName>
</protein>
<dbReference type="Proteomes" id="UP001602245">
    <property type="component" value="Unassembled WGS sequence"/>
</dbReference>
<proteinExistence type="predicted"/>
<accession>A0ABW6WBZ6</accession>
<name>A0ABW6WBZ6_9ACTN</name>
<evidence type="ECO:0000313" key="1">
    <source>
        <dbReference type="EMBL" id="MFF5289472.1"/>
    </source>
</evidence>
<dbReference type="EMBL" id="JBIAZU010000001">
    <property type="protein sequence ID" value="MFF5289472.1"/>
    <property type="molecule type" value="Genomic_DNA"/>
</dbReference>
<organism evidence="1 2">
    <name type="scientific">Paractinoplanes globisporus</name>
    <dbReference type="NCBI Taxonomy" id="113565"/>
    <lineage>
        <taxon>Bacteria</taxon>
        <taxon>Bacillati</taxon>
        <taxon>Actinomycetota</taxon>
        <taxon>Actinomycetes</taxon>
        <taxon>Micromonosporales</taxon>
        <taxon>Micromonosporaceae</taxon>
        <taxon>Paractinoplanes</taxon>
    </lineage>
</organism>
<dbReference type="RefSeq" id="WP_020509809.1">
    <property type="nucleotide sequence ID" value="NZ_JBIAZU010000001.1"/>
</dbReference>
<dbReference type="Gene3D" id="3.40.50.12370">
    <property type="match status" value="1"/>
</dbReference>
<comment type="caution">
    <text evidence="1">The sequence shown here is derived from an EMBL/GenBank/DDBJ whole genome shotgun (WGS) entry which is preliminary data.</text>
</comment>